<name>X1RHJ1_9ZZZZ</name>
<protein>
    <submittedName>
        <fullName evidence="1">Uncharacterized protein</fullName>
    </submittedName>
</protein>
<organism evidence="1">
    <name type="scientific">marine sediment metagenome</name>
    <dbReference type="NCBI Taxonomy" id="412755"/>
    <lineage>
        <taxon>unclassified sequences</taxon>
        <taxon>metagenomes</taxon>
        <taxon>ecological metagenomes</taxon>
    </lineage>
</organism>
<sequence>MSSSSYTRLDLALHMSLLNLVTLELLRIVSIEYTVLRDKGQPDLLQVQILLCEAEQKEDLTYEEGLQDVKKALKPK</sequence>
<proteinExistence type="predicted"/>
<comment type="caution">
    <text evidence="1">The sequence shown here is derived from an EMBL/GenBank/DDBJ whole genome shotgun (WGS) entry which is preliminary data.</text>
</comment>
<evidence type="ECO:0000313" key="1">
    <source>
        <dbReference type="EMBL" id="GAI62620.1"/>
    </source>
</evidence>
<reference evidence="1" key="1">
    <citation type="journal article" date="2014" name="Front. Microbiol.">
        <title>High frequency of phylogenetically diverse reductive dehalogenase-homologous genes in deep subseafloor sedimentary metagenomes.</title>
        <authorList>
            <person name="Kawai M."/>
            <person name="Futagami T."/>
            <person name="Toyoda A."/>
            <person name="Takaki Y."/>
            <person name="Nishi S."/>
            <person name="Hori S."/>
            <person name="Arai W."/>
            <person name="Tsubouchi T."/>
            <person name="Morono Y."/>
            <person name="Uchiyama I."/>
            <person name="Ito T."/>
            <person name="Fujiyama A."/>
            <person name="Inagaki F."/>
            <person name="Takami H."/>
        </authorList>
    </citation>
    <scope>NUCLEOTIDE SEQUENCE</scope>
    <source>
        <strain evidence="1">Expedition CK06-06</strain>
    </source>
</reference>
<accession>X1RHJ1</accession>
<dbReference type="AlphaFoldDB" id="X1RHJ1"/>
<dbReference type="EMBL" id="BARW01001689">
    <property type="protein sequence ID" value="GAI62620.1"/>
    <property type="molecule type" value="Genomic_DNA"/>
</dbReference>
<gene>
    <name evidence="1" type="ORF">S12H4_05189</name>
</gene>